<dbReference type="VGNC" id="VGNC:12228">
    <property type="gene designation" value="UTS2B"/>
</dbReference>
<dbReference type="Bgee" id="ENSPTRG00000015744">
    <property type="expression patterns" value="Expressed in liver and 13 other cell types or tissues"/>
</dbReference>
<sequence length="163" mass="18798">MNKILSSTVCFGLLTLLSVLNFLQSVHGRPYLTQGNEIFPDKKYTNHEELLLALLNKNFDFQRPFNTDQLIIILQFYQLEKLKEQLVEEKDSEASYAVDGLFSSHPGKRGKLSFQGFKIDFQKIIFAVISERKKIQLAFLNLMVVINIKAHIKKIYSNKSVTI</sequence>
<evidence type="ECO:0000313" key="2">
    <source>
        <dbReference type="Ensembl" id="ENSPTRP00000091533.1"/>
    </source>
</evidence>
<name>A0A2I3TQK0_PANTR</name>
<evidence type="ECO:0000256" key="1">
    <source>
        <dbReference type="SAM" id="SignalP"/>
    </source>
</evidence>
<evidence type="ECO:0000313" key="4">
    <source>
        <dbReference type="VGNC" id="VGNC:12228"/>
    </source>
</evidence>
<reference evidence="2 3" key="1">
    <citation type="journal article" date="2005" name="Nature">
        <title>Initial sequence of the chimpanzee genome and comparison with the human genome.</title>
        <authorList>
            <consortium name="Chimpanzee sequencing and analysis consortium"/>
        </authorList>
    </citation>
    <scope>NUCLEOTIDE SEQUENCE [LARGE SCALE GENOMIC DNA]</scope>
</reference>
<dbReference type="Ensembl" id="ENSPTRT00000104145.1">
    <property type="protein sequence ID" value="ENSPTRP00000091533.1"/>
    <property type="gene ID" value="ENSPTRG00000015744.3"/>
</dbReference>
<dbReference type="GeneTree" id="ENSGT00390000003511"/>
<dbReference type="Proteomes" id="UP000002277">
    <property type="component" value="Chromosome 3"/>
</dbReference>
<feature type="signal peptide" evidence="1">
    <location>
        <begin position="1"/>
        <end position="28"/>
    </location>
</feature>
<dbReference type="InterPro" id="IPR043255">
    <property type="entry name" value="U-IIB"/>
</dbReference>
<keyword evidence="3" id="KW-1185">Reference proteome</keyword>
<reference evidence="2" key="2">
    <citation type="submission" date="2025-08" db="UniProtKB">
        <authorList>
            <consortium name="Ensembl"/>
        </authorList>
    </citation>
    <scope>IDENTIFICATION</scope>
</reference>
<gene>
    <name evidence="2 4" type="primary">UTS2B</name>
</gene>
<protein>
    <submittedName>
        <fullName evidence="2">Urotensin 2B</fullName>
    </submittedName>
</protein>
<keyword evidence="1" id="KW-0732">Signal</keyword>
<dbReference type="InParanoid" id="A0A2I3TQK0"/>
<dbReference type="AlphaFoldDB" id="A0A2I3TQK0"/>
<dbReference type="EMBL" id="AACZ04067353">
    <property type="status" value="NOT_ANNOTATED_CDS"/>
    <property type="molecule type" value="Genomic_DNA"/>
</dbReference>
<dbReference type="FunCoup" id="A0A2I3TQK0">
    <property type="interactions" value="490"/>
</dbReference>
<dbReference type="PANTHER" id="PTHR36876">
    <property type="entry name" value="UROTENSIN-2B"/>
    <property type="match status" value="1"/>
</dbReference>
<reference evidence="2" key="3">
    <citation type="submission" date="2025-09" db="UniProtKB">
        <authorList>
            <consortium name="Ensembl"/>
        </authorList>
    </citation>
    <scope>IDENTIFICATION</scope>
</reference>
<dbReference type="PANTHER" id="PTHR36876:SF1">
    <property type="entry name" value="UROTENSIN-2B"/>
    <property type="match status" value="1"/>
</dbReference>
<accession>A0A2I3TQK0</accession>
<evidence type="ECO:0000313" key="3">
    <source>
        <dbReference type="Proteomes" id="UP000002277"/>
    </source>
</evidence>
<organism evidence="2 3">
    <name type="scientific">Pan troglodytes</name>
    <name type="common">Chimpanzee</name>
    <dbReference type="NCBI Taxonomy" id="9598"/>
    <lineage>
        <taxon>Eukaryota</taxon>
        <taxon>Metazoa</taxon>
        <taxon>Chordata</taxon>
        <taxon>Craniata</taxon>
        <taxon>Vertebrata</taxon>
        <taxon>Euteleostomi</taxon>
        <taxon>Mammalia</taxon>
        <taxon>Eutheria</taxon>
        <taxon>Euarchontoglires</taxon>
        <taxon>Primates</taxon>
        <taxon>Haplorrhini</taxon>
        <taxon>Catarrhini</taxon>
        <taxon>Hominidae</taxon>
        <taxon>Pan</taxon>
    </lineage>
</organism>
<feature type="chain" id="PRO_5014189608" evidence="1">
    <location>
        <begin position="29"/>
        <end position="163"/>
    </location>
</feature>
<proteinExistence type="predicted"/>